<dbReference type="OrthoDB" id="1857493at2"/>
<reference evidence="1 2" key="1">
    <citation type="submission" date="2018-02" db="EMBL/GenBank/DDBJ databases">
        <title>Complete genome sequencing of Faecalibacterium prausnitzii strains isolated from the human gut.</title>
        <authorList>
            <person name="Fitzgerald B.C."/>
            <person name="Shkoporov A.N."/>
            <person name="Ross P.R."/>
            <person name="Hill C."/>
        </authorList>
    </citation>
    <scope>NUCLEOTIDE SEQUENCE [LARGE SCALE GENOMIC DNA]</scope>
    <source>
        <strain evidence="1 2">APC942/32-1</strain>
    </source>
</reference>
<accession>A0A329TWV2</accession>
<sequence>MREPRYSILADIQDAIERAKQGKLALYWQRTIQREYRCKKVTPAEQQAYEQLQSILSEIPQWNDAEDLRSDMEEIGGRVWYCHYWEEHYSMVELTEDRNGKFNVDYVLDDAVTPEVRREAALQAQQELANRMQEWGISLLNAPVPEQMKYTSLAEAASHLMQVLNDPESITG</sequence>
<protein>
    <submittedName>
        <fullName evidence="1">Uncharacterized protein</fullName>
    </submittedName>
</protein>
<comment type="caution">
    <text evidence="1">The sequence shown here is derived from an EMBL/GenBank/DDBJ whole genome shotgun (WGS) entry which is preliminary data.</text>
</comment>
<dbReference type="RefSeq" id="WP_158400892.1">
    <property type="nucleotide sequence ID" value="NZ_PRLB01000005.1"/>
</dbReference>
<dbReference type="AlphaFoldDB" id="A0A329TWV2"/>
<dbReference type="Proteomes" id="UP000251144">
    <property type="component" value="Unassembled WGS sequence"/>
</dbReference>
<proteinExistence type="predicted"/>
<evidence type="ECO:0000313" key="1">
    <source>
        <dbReference type="EMBL" id="RAW54171.1"/>
    </source>
</evidence>
<name>A0A329TWV2_9FIRM</name>
<organism evidence="1 2">
    <name type="scientific">Faecalibacterium prausnitzii</name>
    <dbReference type="NCBI Taxonomy" id="853"/>
    <lineage>
        <taxon>Bacteria</taxon>
        <taxon>Bacillati</taxon>
        <taxon>Bacillota</taxon>
        <taxon>Clostridia</taxon>
        <taxon>Eubacteriales</taxon>
        <taxon>Oscillospiraceae</taxon>
        <taxon>Faecalibacterium</taxon>
    </lineage>
</organism>
<dbReference type="EMBL" id="PRLB01000005">
    <property type="protein sequence ID" value="RAW54171.1"/>
    <property type="molecule type" value="Genomic_DNA"/>
</dbReference>
<evidence type="ECO:0000313" key="2">
    <source>
        <dbReference type="Proteomes" id="UP000251144"/>
    </source>
</evidence>
<gene>
    <name evidence="1" type="ORF">C4N26_06880</name>
</gene>